<dbReference type="EMBL" id="LKLW01000090">
    <property type="protein sequence ID" value="KSU26553.1"/>
    <property type="molecule type" value="Genomic_DNA"/>
</dbReference>
<reference evidence="3" key="1">
    <citation type="submission" date="2015-10" db="EMBL/GenBank/DDBJ databases">
        <title>Draft Genome Sequences of 11 Lactococcus lactis subspecies cremoris strains.</title>
        <authorList>
            <person name="Wels M."/>
            <person name="Backus L."/>
            <person name="Boekhorst J."/>
            <person name="Dijkstra A."/>
            <person name="Beerthuizen M."/>
            <person name="Kelly W."/>
            <person name="Siezen R."/>
            <person name="Bachmann H."/>
            <person name="Van Hijum S."/>
        </authorList>
    </citation>
    <scope>NUCLEOTIDE SEQUENCE [LARGE SCALE GENOMIC DNA]</scope>
    <source>
        <strain evidence="3">N42</strain>
    </source>
</reference>
<evidence type="ECO:0000313" key="4">
    <source>
        <dbReference type="Proteomes" id="UP000192095"/>
    </source>
</evidence>
<evidence type="ECO:0000313" key="2">
    <source>
        <dbReference type="EMBL" id="KSU26553.1"/>
    </source>
</evidence>
<dbReference type="AlphaFoldDB" id="A0A0V8EM15"/>
<proteinExistence type="predicted"/>
<accession>A0A0V8EM15</accession>
<dbReference type="PATRIC" id="fig|1360.116.peg.1282"/>
<sequence length="89" mass="10134">MTNENLQLAVLGILLKDPSSESPRLDIHAKTFNQRKLIRKLHAKITSYERLEIEANVTELRKAKSAFQQLSEAEVNTLIEDILVAYGKK</sequence>
<dbReference type="RefSeq" id="WP_025016782.1">
    <property type="nucleotide sequence ID" value="NZ_BAABQR010000002.1"/>
</dbReference>
<protein>
    <submittedName>
        <fullName evidence="2">Uncharacterized protein</fullName>
    </submittedName>
</protein>
<organism evidence="2 3">
    <name type="scientific">Lactococcus lactis subsp. lactis</name>
    <name type="common">Streptococcus lactis</name>
    <dbReference type="NCBI Taxonomy" id="1360"/>
    <lineage>
        <taxon>Bacteria</taxon>
        <taxon>Bacillati</taxon>
        <taxon>Bacillota</taxon>
        <taxon>Bacilli</taxon>
        <taxon>Lactobacillales</taxon>
        <taxon>Streptococcaceae</taxon>
        <taxon>Lactococcus</taxon>
    </lineage>
</organism>
<name>A0A0V8EM15_LACLL</name>
<dbReference type="Proteomes" id="UP000192095">
    <property type="component" value="Chromosome"/>
</dbReference>
<reference evidence="2" key="3">
    <citation type="journal article" date="2017" name="Genome Announc.">
        <title>Draft Genome Sequences of 24 Lactococcus lactis Strains.</title>
        <authorList>
            <person name="Backus L."/>
            <person name="Wels M."/>
            <person name="Boekhorst J."/>
            <person name="Dijkstra A.R."/>
            <person name="Beerthuyzen M."/>
            <person name="Kelly W.J."/>
            <person name="Siezen R.J."/>
            <person name="van Hijum S.A."/>
            <person name="Bachmann H."/>
        </authorList>
    </citation>
    <scope>NUCLEOTIDE SEQUENCE</scope>
    <source>
        <strain evidence="2">N42</strain>
    </source>
</reference>
<dbReference type="EMBL" id="CP015902">
    <property type="protein sequence ID" value="ARE20928.1"/>
    <property type="molecule type" value="Genomic_DNA"/>
</dbReference>
<reference evidence="1" key="4">
    <citation type="submission" date="2023-07" db="EMBL/GenBank/DDBJ databases">
        <authorList>
            <person name="McDonnell B."/>
        </authorList>
    </citation>
    <scope>NUCLEOTIDE SEQUENCE</scope>
    <source>
        <strain evidence="1">UC06</strain>
    </source>
</reference>
<gene>
    <name evidence="1" type="ORF">LLUC06_1383</name>
    <name evidence="2" type="ORF">N42_1491</name>
</gene>
<reference evidence="1 4" key="2">
    <citation type="journal article" date="2017" name="BMC Genomics">
        <title>Comparative and functional genomics of the Lactococcus lactis taxon; insights into evolution and niche adaptation.</title>
        <authorList>
            <person name="Kelleher P."/>
            <person name="Bottacini F."/>
            <person name="Mahony J."/>
            <person name="Kilcawley K.N."/>
            <person name="van Sinderen D."/>
        </authorList>
    </citation>
    <scope>NUCLEOTIDE SEQUENCE [LARGE SCALE GENOMIC DNA]</scope>
    <source>
        <strain evidence="1 4">UC06</strain>
    </source>
</reference>
<evidence type="ECO:0000313" key="3">
    <source>
        <dbReference type="Proteomes" id="UP000052991"/>
    </source>
</evidence>
<dbReference type="Proteomes" id="UP000052991">
    <property type="component" value="Unassembled WGS sequence"/>
</dbReference>
<evidence type="ECO:0000313" key="1">
    <source>
        <dbReference type="EMBL" id="ARE20928.1"/>
    </source>
</evidence>